<reference evidence="2" key="1">
    <citation type="journal article" date="2015" name="Nature">
        <title>Complex archaea that bridge the gap between prokaryotes and eukaryotes.</title>
        <authorList>
            <person name="Spang A."/>
            <person name="Saw J.H."/>
            <person name="Jorgensen S.L."/>
            <person name="Zaremba-Niedzwiedzka K."/>
            <person name="Martijn J."/>
            <person name="Lind A.E."/>
            <person name="van Eijk R."/>
            <person name="Schleper C."/>
            <person name="Guy L."/>
            <person name="Ettema T.J."/>
        </authorList>
    </citation>
    <scope>NUCLEOTIDE SEQUENCE</scope>
</reference>
<feature type="region of interest" description="Disordered" evidence="1">
    <location>
        <begin position="190"/>
        <end position="214"/>
    </location>
</feature>
<comment type="caution">
    <text evidence="2">The sequence shown here is derived from an EMBL/GenBank/DDBJ whole genome shotgun (WGS) entry which is preliminary data.</text>
</comment>
<name>A0A0F8ZZ68_9ZZZZ</name>
<protein>
    <submittedName>
        <fullName evidence="2">Uncharacterized protein</fullName>
    </submittedName>
</protein>
<dbReference type="Gene3D" id="3.90.198.10">
    <property type="entry name" value="Replication Fork Single-Stranded Dna Binding Protein"/>
    <property type="match status" value="1"/>
</dbReference>
<accession>A0A0F8ZZ68</accession>
<evidence type="ECO:0000256" key="1">
    <source>
        <dbReference type="SAM" id="MobiDB-lite"/>
    </source>
</evidence>
<feature type="compositionally biased region" description="Acidic residues" evidence="1">
    <location>
        <begin position="201"/>
        <end position="211"/>
    </location>
</feature>
<gene>
    <name evidence="2" type="ORF">LCGC14_2634450</name>
</gene>
<dbReference type="EMBL" id="LAZR01045276">
    <property type="protein sequence ID" value="KKK99267.1"/>
    <property type="molecule type" value="Genomic_DNA"/>
</dbReference>
<feature type="non-terminal residue" evidence="2">
    <location>
        <position position="1"/>
    </location>
</feature>
<dbReference type="GO" id="GO:0003697">
    <property type="term" value="F:single-stranded DNA binding"/>
    <property type="evidence" value="ECO:0007669"/>
    <property type="project" value="InterPro"/>
</dbReference>
<sequence length="240" mass="27577">LLKFLPPRTDGPFYFRYYTHRLRGASWVVCPKLSFKEKAPCPMCALGDRLFRNQNDPDDVAKGKSLYRRETFIANIINVRKPDEGVKVLRFGINLKKALLEFFSDEDEEGEEGGGVDITDPKNGSYVRIKSERNKGGWIDHMASTRKDGNAGMPYAKWAKDLIDLEALVKSTLMKSDDLKELLAEMAIDEADASEEKKGEEEEEEEEEELFPEPIKKLCSKHNLPARYSDYNKRWKCKKC</sequence>
<evidence type="ECO:0000313" key="2">
    <source>
        <dbReference type="EMBL" id="KKK99267.1"/>
    </source>
</evidence>
<organism evidence="2">
    <name type="scientific">marine sediment metagenome</name>
    <dbReference type="NCBI Taxonomy" id="412755"/>
    <lineage>
        <taxon>unclassified sequences</taxon>
        <taxon>metagenomes</taxon>
        <taxon>ecological metagenomes</taxon>
    </lineage>
</organism>
<dbReference type="AlphaFoldDB" id="A0A0F8ZZ68"/>
<dbReference type="InterPro" id="IPR044947">
    <property type="entry name" value="Phage_T4_Gp32_ssDNA-bd_sf"/>
</dbReference>
<proteinExistence type="predicted"/>